<feature type="transmembrane region" description="Helical" evidence="1">
    <location>
        <begin position="93"/>
        <end position="113"/>
    </location>
</feature>
<keyword evidence="1" id="KW-1133">Transmembrane helix</keyword>
<proteinExistence type="predicted"/>
<sequence length="129" mass="14019">MLLARNAMPLGEDILLARHGSNIVQMTQDRRNNLTRARLADGRIDTASNFLVNLNAMSAVAQTPASRFGKVAEDYSADQLPVSRKEIRFMAKLAGAWAATSLVFVGGLSWVIFKYGDADSLIQVMGAGY</sequence>
<evidence type="ECO:0000313" key="2">
    <source>
        <dbReference type="EMBL" id="GAA5226609.1"/>
    </source>
</evidence>
<dbReference type="Proteomes" id="UP001501257">
    <property type="component" value="Unassembled WGS sequence"/>
</dbReference>
<evidence type="ECO:0000313" key="3">
    <source>
        <dbReference type="Proteomes" id="UP001501257"/>
    </source>
</evidence>
<comment type="caution">
    <text evidence="2">The sequence shown here is derived from an EMBL/GenBank/DDBJ whole genome shotgun (WGS) entry which is preliminary data.</text>
</comment>
<dbReference type="RefSeq" id="WP_210099657.1">
    <property type="nucleotide sequence ID" value="NZ_BAABLK010000022.1"/>
</dbReference>
<evidence type="ECO:0000256" key="1">
    <source>
        <dbReference type="SAM" id="Phobius"/>
    </source>
</evidence>
<protein>
    <submittedName>
        <fullName evidence="2">Uncharacterized protein</fullName>
    </submittedName>
</protein>
<keyword evidence="1" id="KW-0472">Membrane</keyword>
<keyword evidence="1" id="KW-0812">Transmembrane</keyword>
<reference evidence="3" key="1">
    <citation type="journal article" date="2019" name="Int. J. Syst. Evol. Microbiol.">
        <title>The Global Catalogue of Microorganisms (GCM) 10K type strain sequencing project: providing services to taxonomists for standard genome sequencing and annotation.</title>
        <authorList>
            <consortium name="The Broad Institute Genomics Platform"/>
            <consortium name="The Broad Institute Genome Sequencing Center for Infectious Disease"/>
            <person name="Wu L."/>
            <person name="Ma J."/>
        </authorList>
    </citation>
    <scope>NUCLEOTIDE SEQUENCE [LARGE SCALE GENOMIC DNA]</scope>
    <source>
        <strain evidence="3">JCM 18952</strain>
    </source>
</reference>
<organism evidence="2 3">
    <name type="scientific">Paeniglutamicibacter antarcticus</name>
    <dbReference type="NCBI Taxonomy" id="494023"/>
    <lineage>
        <taxon>Bacteria</taxon>
        <taxon>Bacillati</taxon>
        <taxon>Actinomycetota</taxon>
        <taxon>Actinomycetes</taxon>
        <taxon>Micrococcales</taxon>
        <taxon>Micrococcaceae</taxon>
        <taxon>Paeniglutamicibacter</taxon>
    </lineage>
</organism>
<gene>
    <name evidence="2" type="ORF">GCM10025778_11420</name>
</gene>
<name>A0ABP9TIM3_9MICC</name>
<keyword evidence="3" id="KW-1185">Reference proteome</keyword>
<dbReference type="EMBL" id="BAABLK010000022">
    <property type="protein sequence ID" value="GAA5226609.1"/>
    <property type="molecule type" value="Genomic_DNA"/>
</dbReference>
<accession>A0ABP9TIM3</accession>